<organism evidence="6 7">
    <name type="scientific">Candidatus Chloroploca asiatica</name>
    <dbReference type="NCBI Taxonomy" id="1506545"/>
    <lineage>
        <taxon>Bacteria</taxon>
        <taxon>Bacillati</taxon>
        <taxon>Chloroflexota</taxon>
        <taxon>Chloroflexia</taxon>
        <taxon>Chloroflexales</taxon>
        <taxon>Chloroflexineae</taxon>
        <taxon>Oscillochloridaceae</taxon>
        <taxon>Candidatus Chloroploca</taxon>
    </lineage>
</organism>
<dbReference type="InterPro" id="IPR002797">
    <property type="entry name" value="Polysacc_synth"/>
</dbReference>
<protein>
    <submittedName>
        <fullName evidence="6">Polysaccharide biosynthesis protein</fullName>
    </submittedName>
</protein>
<dbReference type="AlphaFoldDB" id="A0A2H3KZZ8"/>
<evidence type="ECO:0000256" key="5">
    <source>
        <dbReference type="SAM" id="Phobius"/>
    </source>
</evidence>
<keyword evidence="4 5" id="KW-0472">Membrane</keyword>
<gene>
    <name evidence="6" type="ORF">A9Q02_07110</name>
</gene>
<dbReference type="PANTHER" id="PTHR43424:SF1">
    <property type="entry name" value="LOCUS PUTATIVE PROTEIN 1-RELATED"/>
    <property type="match status" value="1"/>
</dbReference>
<feature type="transmembrane region" description="Helical" evidence="5">
    <location>
        <begin position="389"/>
        <end position="410"/>
    </location>
</feature>
<dbReference type="RefSeq" id="WP_097655494.1">
    <property type="nucleotide sequence ID" value="NZ_LYXE01000200.1"/>
</dbReference>
<sequence length="491" mass="52675">MQQLSRTILRNSAVGLIAQVAIKFLSFAFTVLIIRNLGATDFGQYAAVIGFGTVFLFIADLGLAPYTVREVARLRDAPDGPERIRDLYADVLVLRLMLAVVAGICVVTAAVLTGRPGLMIGAIALNSVTVLIYAVHGSSSAILAGYERLDLTSGVQVVNQLIFVVLGGIALWLGFGYYGLIVATMAGVFVMTLLVVRALKPLGIRLGRISRARWLSLLRAAFPFGVIGLTLGISYRFDTVLLNIFSGDTPTGHYNAAYNLIFALVTLSNVLNTALYPSLSRQATTAPETLPQIYERMLRYLMLVALPIAVGGYLLAGPIVALLFGPAYAPAAPLLAILIWAVPLMFLSEFLGYVVVIAGREVKVARAIMISSSINIVANLALIPFYGVAAAAIITVVTEVVLVSQYLWLLRDMLGQMQWRELVRTVAAVGVMGLLVYVGREWPVVVTIALGALVYSGLLLALRVVGREEAIFVRGLLAARRAAAEPQQGAL</sequence>
<evidence type="ECO:0000256" key="3">
    <source>
        <dbReference type="ARBA" id="ARBA00022989"/>
    </source>
</evidence>
<evidence type="ECO:0000313" key="7">
    <source>
        <dbReference type="Proteomes" id="UP000220922"/>
    </source>
</evidence>
<feature type="transmembrane region" description="Helical" evidence="5">
    <location>
        <begin position="118"/>
        <end position="136"/>
    </location>
</feature>
<keyword evidence="7" id="KW-1185">Reference proteome</keyword>
<dbReference type="CDD" id="cd13128">
    <property type="entry name" value="MATE_Wzx_like"/>
    <property type="match status" value="1"/>
</dbReference>
<evidence type="ECO:0000256" key="2">
    <source>
        <dbReference type="ARBA" id="ARBA00022692"/>
    </source>
</evidence>
<dbReference type="Pfam" id="PF01943">
    <property type="entry name" value="Polysacc_synt"/>
    <property type="match status" value="1"/>
</dbReference>
<feature type="transmembrane region" description="Helical" evidence="5">
    <location>
        <begin position="157"/>
        <end position="175"/>
    </location>
</feature>
<feature type="transmembrane region" description="Helical" evidence="5">
    <location>
        <begin position="331"/>
        <end position="357"/>
    </location>
</feature>
<dbReference type="EMBL" id="LYXE01000200">
    <property type="protein sequence ID" value="PDV96457.1"/>
    <property type="molecule type" value="Genomic_DNA"/>
</dbReference>
<dbReference type="InterPro" id="IPR052556">
    <property type="entry name" value="PolySynth_Transporter"/>
</dbReference>
<dbReference type="OrthoDB" id="158616at2"/>
<dbReference type="PANTHER" id="PTHR43424">
    <property type="entry name" value="LOCUS PUTATIVE PROTEIN 1-RELATED"/>
    <property type="match status" value="1"/>
</dbReference>
<comment type="subcellular location">
    <subcellularLocation>
        <location evidence="1">Membrane</location>
        <topology evidence="1">Multi-pass membrane protein</topology>
    </subcellularLocation>
</comment>
<feature type="transmembrane region" description="Helical" evidence="5">
    <location>
        <begin position="12"/>
        <end position="34"/>
    </location>
</feature>
<keyword evidence="3 5" id="KW-1133">Transmembrane helix</keyword>
<dbReference type="Proteomes" id="UP000220922">
    <property type="component" value="Unassembled WGS sequence"/>
</dbReference>
<evidence type="ECO:0000256" key="1">
    <source>
        <dbReference type="ARBA" id="ARBA00004141"/>
    </source>
</evidence>
<evidence type="ECO:0000256" key="4">
    <source>
        <dbReference type="ARBA" id="ARBA00023136"/>
    </source>
</evidence>
<keyword evidence="2 5" id="KW-0812">Transmembrane</keyword>
<feature type="transmembrane region" description="Helical" evidence="5">
    <location>
        <begin position="422"/>
        <end position="438"/>
    </location>
</feature>
<evidence type="ECO:0000313" key="6">
    <source>
        <dbReference type="EMBL" id="PDV96457.1"/>
    </source>
</evidence>
<feature type="transmembrane region" description="Helical" evidence="5">
    <location>
        <begin position="220"/>
        <end position="237"/>
    </location>
</feature>
<accession>A0A2H3KZZ8</accession>
<feature type="transmembrane region" description="Helical" evidence="5">
    <location>
        <begin position="46"/>
        <end position="66"/>
    </location>
</feature>
<feature type="transmembrane region" description="Helical" evidence="5">
    <location>
        <begin position="364"/>
        <end position="383"/>
    </location>
</feature>
<comment type="caution">
    <text evidence="6">The sequence shown here is derived from an EMBL/GenBank/DDBJ whole genome shotgun (WGS) entry which is preliminary data.</text>
</comment>
<proteinExistence type="predicted"/>
<feature type="transmembrane region" description="Helical" evidence="5">
    <location>
        <begin position="257"/>
        <end position="279"/>
    </location>
</feature>
<feature type="transmembrane region" description="Helical" evidence="5">
    <location>
        <begin position="444"/>
        <end position="465"/>
    </location>
</feature>
<feature type="transmembrane region" description="Helical" evidence="5">
    <location>
        <begin position="181"/>
        <end position="199"/>
    </location>
</feature>
<feature type="transmembrane region" description="Helical" evidence="5">
    <location>
        <begin position="87"/>
        <end position="112"/>
    </location>
</feature>
<name>A0A2H3KZZ8_9CHLR</name>
<dbReference type="GO" id="GO:0016020">
    <property type="term" value="C:membrane"/>
    <property type="evidence" value="ECO:0007669"/>
    <property type="project" value="UniProtKB-SubCell"/>
</dbReference>
<feature type="transmembrane region" description="Helical" evidence="5">
    <location>
        <begin position="300"/>
        <end position="325"/>
    </location>
</feature>
<reference evidence="6 7" key="1">
    <citation type="submission" date="2016-05" db="EMBL/GenBank/DDBJ databases">
        <authorList>
            <person name="Lavstsen T."/>
            <person name="Jespersen J.S."/>
        </authorList>
    </citation>
    <scope>NUCLEOTIDE SEQUENCE [LARGE SCALE GENOMIC DNA]</scope>
    <source>
        <strain evidence="6 7">B7-9</strain>
    </source>
</reference>